<organism evidence="2 3">
    <name type="scientific">[Clostridium] aminophilum</name>
    <dbReference type="NCBI Taxonomy" id="1526"/>
    <lineage>
        <taxon>Bacteria</taxon>
        <taxon>Bacillati</taxon>
        <taxon>Bacillota</taxon>
        <taxon>Clostridia</taxon>
        <taxon>Lachnospirales</taxon>
        <taxon>Lachnospiraceae</taxon>
    </lineage>
</organism>
<sequence>MTMFKKNTLRRGRDNRISYIRVKMAENGYISLGTAAAALLFAVTGMTVSVKNQGNTPAWAVSVCFTSLVFSVAALFWGWRALKEKDKNYIMAKIGIAVGGVLAIFWILLSLVGLRL</sequence>
<protein>
    <recommendedName>
        <fullName evidence="4">Calcium:proton exchanger</fullName>
    </recommendedName>
</protein>
<evidence type="ECO:0000313" key="2">
    <source>
        <dbReference type="EMBL" id="SET84310.1"/>
    </source>
</evidence>
<evidence type="ECO:0008006" key="4">
    <source>
        <dbReference type="Google" id="ProtNLM"/>
    </source>
</evidence>
<feature type="transmembrane region" description="Helical" evidence="1">
    <location>
        <begin position="59"/>
        <end position="82"/>
    </location>
</feature>
<dbReference type="AlphaFoldDB" id="A0A1I0HKB1"/>
<feature type="transmembrane region" description="Helical" evidence="1">
    <location>
        <begin position="94"/>
        <end position="114"/>
    </location>
</feature>
<evidence type="ECO:0000313" key="3">
    <source>
        <dbReference type="Proteomes" id="UP000199820"/>
    </source>
</evidence>
<dbReference type="eggNOG" id="ENOG502ZXY4">
    <property type="taxonomic scope" value="Bacteria"/>
</dbReference>
<reference evidence="2 3" key="1">
    <citation type="submission" date="2016-10" db="EMBL/GenBank/DDBJ databases">
        <authorList>
            <person name="de Groot N.N."/>
        </authorList>
    </citation>
    <scope>NUCLEOTIDE SEQUENCE [LARGE SCALE GENOMIC DNA]</scope>
    <source>
        <strain evidence="2 3">KH1P1</strain>
    </source>
</reference>
<gene>
    <name evidence="2" type="ORF">SAMN04487771_10524</name>
</gene>
<proteinExistence type="predicted"/>
<accession>A0A1I0HKB1</accession>
<dbReference type="STRING" id="1526.SAMN02910262_02444"/>
<dbReference type="EMBL" id="FOIL01000052">
    <property type="protein sequence ID" value="SET84310.1"/>
    <property type="molecule type" value="Genomic_DNA"/>
</dbReference>
<name>A0A1I0HKB1_9FIRM</name>
<keyword evidence="3" id="KW-1185">Reference proteome</keyword>
<keyword evidence="1" id="KW-0812">Transmembrane</keyword>
<dbReference type="Proteomes" id="UP000199820">
    <property type="component" value="Unassembled WGS sequence"/>
</dbReference>
<keyword evidence="1" id="KW-1133">Transmembrane helix</keyword>
<keyword evidence="1" id="KW-0472">Membrane</keyword>
<evidence type="ECO:0000256" key="1">
    <source>
        <dbReference type="SAM" id="Phobius"/>
    </source>
</evidence>